<feature type="region of interest" description="Disordered" evidence="1">
    <location>
        <begin position="1"/>
        <end position="20"/>
    </location>
</feature>
<feature type="region of interest" description="Disordered" evidence="1">
    <location>
        <begin position="31"/>
        <end position="82"/>
    </location>
</feature>
<feature type="compositionally biased region" description="Polar residues" evidence="1">
    <location>
        <begin position="10"/>
        <end position="20"/>
    </location>
</feature>
<dbReference type="AlphaFoldDB" id="A0ABD0M0P0"/>
<accession>A0ABD0M0P0</accession>
<organism evidence="2 3">
    <name type="scientific">Batillaria attramentaria</name>
    <dbReference type="NCBI Taxonomy" id="370345"/>
    <lineage>
        <taxon>Eukaryota</taxon>
        <taxon>Metazoa</taxon>
        <taxon>Spiralia</taxon>
        <taxon>Lophotrochozoa</taxon>
        <taxon>Mollusca</taxon>
        <taxon>Gastropoda</taxon>
        <taxon>Caenogastropoda</taxon>
        <taxon>Sorbeoconcha</taxon>
        <taxon>Cerithioidea</taxon>
        <taxon>Batillariidae</taxon>
        <taxon>Batillaria</taxon>
    </lineage>
</organism>
<evidence type="ECO:0000313" key="2">
    <source>
        <dbReference type="EMBL" id="KAK7505256.1"/>
    </source>
</evidence>
<keyword evidence="3" id="KW-1185">Reference proteome</keyword>
<protein>
    <submittedName>
        <fullName evidence="2">Uncharacterized protein</fullName>
    </submittedName>
</protein>
<name>A0ABD0M0P0_9CAEN</name>
<comment type="caution">
    <text evidence="2">The sequence shown here is derived from an EMBL/GenBank/DDBJ whole genome shotgun (WGS) entry which is preliminary data.</text>
</comment>
<sequence>MNNRIPVVNRTHSPNIDNVTQPCERDAMCVHHHDSSSTEHISTSTDSHRNREKKKKEKSTGNVQQRRPIFRPNELKQQTTDRTRLLKLKTEFTCSE</sequence>
<dbReference type="EMBL" id="JACVVK020000011">
    <property type="protein sequence ID" value="KAK7505256.1"/>
    <property type="molecule type" value="Genomic_DNA"/>
</dbReference>
<proteinExistence type="predicted"/>
<gene>
    <name evidence="2" type="ORF">BaRGS_00003418</name>
</gene>
<evidence type="ECO:0000256" key="1">
    <source>
        <dbReference type="SAM" id="MobiDB-lite"/>
    </source>
</evidence>
<evidence type="ECO:0000313" key="3">
    <source>
        <dbReference type="Proteomes" id="UP001519460"/>
    </source>
</evidence>
<dbReference type="Proteomes" id="UP001519460">
    <property type="component" value="Unassembled WGS sequence"/>
</dbReference>
<reference evidence="2 3" key="1">
    <citation type="journal article" date="2023" name="Sci. Data">
        <title>Genome assembly of the Korean intertidal mud-creeper Batillaria attramentaria.</title>
        <authorList>
            <person name="Patra A.K."/>
            <person name="Ho P.T."/>
            <person name="Jun S."/>
            <person name="Lee S.J."/>
            <person name="Kim Y."/>
            <person name="Won Y.J."/>
        </authorList>
    </citation>
    <scope>NUCLEOTIDE SEQUENCE [LARGE SCALE GENOMIC DNA]</scope>
    <source>
        <strain evidence="2">Wonlab-2016</strain>
    </source>
</reference>